<evidence type="ECO:0008006" key="9">
    <source>
        <dbReference type="Google" id="ProtNLM"/>
    </source>
</evidence>
<dbReference type="RefSeq" id="WP_225308959.1">
    <property type="nucleotide sequence ID" value="NZ_CP042582.1"/>
</dbReference>
<dbReference type="InterPro" id="IPR006885">
    <property type="entry name" value="NADH_UbQ_FeS_4_mit-like"/>
</dbReference>
<keyword evidence="4" id="KW-0809">Transit peptide</keyword>
<evidence type="ECO:0000256" key="1">
    <source>
        <dbReference type="ARBA" id="ARBA00004370"/>
    </source>
</evidence>
<comment type="subcellular location">
    <subcellularLocation>
        <location evidence="1">Membrane</location>
    </subcellularLocation>
</comment>
<keyword evidence="5" id="KW-0249">Electron transport</keyword>
<keyword evidence="2" id="KW-0813">Transport</keyword>
<evidence type="ECO:0000256" key="3">
    <source>
        <dbReference type="ARBA" id="ARBA00022660"/>
    </source>
</evidence>
<dbReference type="Proteomes" id="UP000325797">
    <property type="component" value="Chromosome"/>
</dbReference>
<sequence>MQPLRKTDVQMAIGRQARWPFGIGSPARAANRNEQPVKGLRAPVFPADARARIERPSRSVLTAGRAQTKHWRLRFDRRRSPFIEPLMGWTGSDDPLTQIELRFPTLEAAIAYAERQGLAYVVDGWWRSATTGSTAG</sequence>
<evidence type="ECO:0000256" key="4">
    <source>
        <dbReference type="ARBA" id="ARBA00022946"/>
    </source>
</evidence>
<keyword evidence="3" id="KW-0679">Respiratory chain</keyword>
<evidence type="ECO:0000256" key="6">
    <source>
        <dbReference type="ARBA" id="ARBA00023136"/>
    </source>
</evidence>
<dbReference type="PANTHER" id="PTHR12219:SF8">
    <property type="entry name" value="NADH DEHYDROGENASE [UBIQUINONE] IRON-SULFUR PROTEIN 4, MITOCHONDRIAL"/>
    <property type="match status" value="1"/>
</dbReference>
<dbReference type="AlphaFoldDB" id="A0A5J6N3N4"/>
<evidence type="ECO:0000256" key="2">
    <source>
        <dbReference type="ARBA" id="ARBA00022448"/>
    </source>
</evidence>
<protein>
    <recommendedName>
        <fullName evidence="9">ETC complex I subunit</fullName>
    </recommendedName>
</protein>
<evidence type="ECO:0000313" key="8">
    <source>
        <dbReference type="Proteomes" id="UP000325797"/>
    </source>
</evidence>
<dbReference type="EMBL" id="CP042582">
    <property type="protein sequence ID" value="QEX24642.1"/>
    <property type="molecule type" value="Genomic_DNA"/>
</dbReference>
<evidence type="ECO:0000256" key="5">
    <source>
        <dbReference type="ARBA" id="ARBA00022982"/>
    </source>
</evidence>
<gene>
    <name evidence="7" type="ORF">FRZ61_45830</name>
</gene>
<accession>A0A5J6N3N4</accession>
<dbReference type="PANTHER" id="PTHR12219">
    <property type="entry name" value="NADH-UBIQUINONE OXIDOREDUCTASE"/>
    <property type="match status" value="1"/>
</dbReference>
<organism evidence="7 8">
    <name type="scientific">Hypericibacter adhaerens</name>
    <dbReference type="NCBI Taxonomy" id="2602016"/>
    <lineage>
        <taxon>Bacteria</taxon>
        <taxon>Pseudomonadati</taxon>
        <taxon>Pseudomonadota</taxon>
        <taxon>Alphaproteobacteria</taxon>
        <taxon>Rhodospirillales</taxon>
        <taxon>Dongiaceae</taxon>
        <taxon>Hypericibacter</taxon>
    </lineage>
</organism>
<dbReference type="InterPro" id="IPR038532">
    <property type="entry name" value="NDUFS4-like_sf"/>
</dbReference>
<name>A0A5J6N3N4_9PROT</name>
<keyword evidence="6" id="KW-0472">Membrane</keyword>
<evidence type="ECO:0000313" key="7">
    <source>
        <dbReference type="EMBL" id="QEX24642.1"/>
    </source>
</evidence>
<dbReference type="Gene3D" id="3.30.160.190">
    <property type="entry name" value="atu1810 like domain"/>
    <property type="match status" value="1"/>
</dbReference>
<dbReference type="Pfam" id="PF04800">
    <property type="entry name" value="NDUS4"/>
    <property type="match status" value="1"/>
</dbReference>
<dbReference type="GO" id="GO:0016020">
    <property type="term" value="C:membrane"/>
    <property type="evidence" value="ECO:0007669"/>
    <property type="project" value="UniProtKB-SubCell"/>
</dbReference>
<reference evidence="7 8" key="1">
    <citation type="submission" date="2019-08" db="EMBL/GenBank/DDBJ databases">
        <title>Hyperibacter terrae gen. nov., sp. nov. and Hyperibacter viscosus sp. nov., two new members in the family Rhodospirillaceae isolated from the rhizosphere of Hypericum perforatum.</title>
        <authorList>
            <person name="Noviana Z."/>
        </authorList>
    </citation>
    <scope>NUCLEOTIDE SEQUENCE [LARGE SCALE GENOMIC DNA]</scope>
    <source>
        <strain evidence="7 8">R5959</strain>
    </source>
</reference>
<dbReference type="KEGG" id="hadh:FRZ61_45830"/>
<keyword evidence="8" id="KW-1185">Reference proteome</keyword>
<dbReference type="GO" id="GO:0022900">
    <property type="term" value="P:electron transport chain"/>
    <property type="evidence" value="ECO:0007669"/>
    <property type="project" value="InterPro"/>
</dbReference>
<proteinExistence type="predicted"/>